<reference evidence="10 11" key="1">
    <citation type="submission" date="2021-03" db="EMBL/GenBank/DDBJ databases">
        <title>Genomic Encyclopedia of Type Strains, Phase IV (KMG-IV): sequencing the most valuable type-strain genomes for metagenomic binning, comparative biology and taxonomic classification.</title>
        <authorList>
            <person name="Goeker M."/>
        </authorList>
    </citation>
    <scope>NUCLEOTIDE SEQUENCE [LARGE SCALE GENOMIC DNA]</scope>
    <source>
        <strain evidence="10 11">DSM 27138</strain>
    </source>
</reference>
<dbReference type="CDD" id="cd03216">
    <property type="entry name" value="ABC_Carb_Monos_I"/>
    <property type="match status" value="1"/>
</dbReference>
<evidence type="ECO:0000313" key="10">
    <source>
        <dbReference type="EMBL" id="MBP2018953.1"/>
    </source>
</evidence>
<evidence type="ECO:0000256" key="8">
    <source>
        <dbReference type="ARBA" id="ARBA00023136"/>
    </source>
</evidence>
<keyword evidence="1" id="KW-0813">Transport</keyword>
<evidence type="ECO:0000256" key="6">
    <source>
        <dbReference type="ARBA" id="ARBA00022840"/>
    </source>
</evidence>
<keyword evidence="11" id="KW-1185">Reference proteome</keyword>
<dbReference type="InterPro" id="IPR050107">
    <property type="entry name" value="ABC_carbohydrate_import_ATPase"/>
</dbReference>
<proteinExistence type="predicted"/>
<evidence type="ECO:0000256" key="4">
    <source>
        <dbReference type="ARBA" id="ARBA00022737"/>
    </source>
</evidence>
<dbReference type="Gene3D" id="3.40.50.300">
    <property type="entry name" value="P-loop containing nucleotide triphosphate hydrolases"/>
    <property type="match status" value="2"/>
</dbReference>
<dbReference type="RefSeq" id="WP_342589475.1">
    <property type="nucleotide sequence ID" value="NZ_JAGGLG010000020.1"/>
</dbReference>
<keyword evidence="4" id="KW-0677">Repeat</keyword>
<sequence length="506" mass="55258">MNEPRRHSIRMEGISIEFPGVKALSDVDFTLTSGTIHALVGANGAGKSTLMKVLSGAYGHYTGKIFVDGQQVSIRTPRDAKKLGIQIVYQEVDTALIPHLSVAENIMLDVLVNSMGRRQFVSWSQIHASAEQVLRRLNIDLDTRTLIQDLSLAQKQMVLIARAIAEETRFLVLDEPTAPLSNTETEELFRVVEDLAYNHGVGVIFISHRLPELFAICREITVMRDGTVVTSRPMDGLSVNDVVELMLGRKFEESYAKRPVEIGDTLFEVRGLTELNGAVTDVSLTVRSGEIVGVAGLVGAGKTELCKTIFGALPARSGEMVLRGKPLKVTSPFAAVKQGLALVPEERRKEGVLVEESVVTNLTAASLGNFCGALDFINKRSERAAARKVIADLKVKTPSEEQKVAYLSGGNQQKVAVGKWLIADADIYIFDEPTKGVDVGAKREIFDLIGQLAAMGKGIIYASCELSEILAITDRTYVMYDGCIVKELRTAETTEQEILYWSTGGK</sequence>
<feature type="domain" description="ABC transporter" evidence="9">
    <location>
        <begin position="260"/>
        <end position="506"/>
    </location>
</feature>
<evidence type="ECO:0000259" key="9">
    <source>
        <dbReference type="PROSITE" id="PS50893"/>
    </source>
</evidence>
<dbReference type="CDD" id="cd03215">
    <property type="entry name" value="ABC_Carb_Monos_II"/>
    <property type="match status" value="1"/>
</dbReference>
<dbReference type="GO" id="GO:0005524">
    <property type="term" value="F:ATP binding"/>
    <property type="evidence" value="ECO:0007669"/>
    <property type="project" value="UniProtKB-KW"/>
</dbReference>
<organism evidence="10 11">
    <name type="scientific">Symbiobacterium terraclitae</name>
    <dbReference type="NCBI Taxonomy" id="557451"/>
    <lineage>
        <taxon>Bacteria</taxon>
        <taxon>Bacillati</taxon>
        <taxon>Bacillota</taxon>
        <taxon>Clostridia</taxon>
        <taxon>Eubacteriales</taxon>
        <taxon>Symbiobacteriaceae</taxon>
        <taxon>Symbiobacterium</taxon>
    </lineage>
</organism>
<dbReference type="Pfam" id="PF00005">
    <property type="entry name" value="ABC_tran"/>
    <property type="match status" value="2"/>
</dbReference>
<evidence type="ECO:0000256" key="5">
    <source>
        <dbReference type="ARBA" id="ARBA00022741"/>
    </source>
</evidence>
<protein>
    <submittedName>
        <fullName evidence="10">Simple sugar transport system ATP-binding protein</fullName>
    </submittedName>
</protein>
<evidence type="ECO:0000256" key="1">
    <source>
        <dbReference type="ARBA" id="ARBA00022448"/>
    </source>
</evidence>
<feature type="domain" description="ABC transporter" evidence="9">
    <location>
        <begin position="9"/>
        <end position="250"/>
    </location>
</feature>
<keyword evidence="3 10" id="KW-0762">Sugar transport</keyword>
<dbReference type="PANTHER" id="PTHR43790:SF3">
    <property type="entry name" value="D-ALLOSE IMPORT ATP-BINDING PROTEIN ALSA-RELATED"/>
    <property type="match status" value="1"/>
</dbReference>
<keyword evidence="2" id="KW-1003">Cell membrane</keyword>
<comment type="caution">
    <text evidence="10">The sequence shown here is derived from an EMBL/GenBank/DDBJ whole genome shotgun (WGS) entry which is preliminary data.</text>
</comment>
<dbReference type="InterPro" id="IPR017871">
    <property type="entry name" value="ABC_transporter-like_CS"/>
</dbReference>
<evidence type="ECO:0000256" key="3">
    <source>
        <dbReference type="ARBA" id="ARBA00022597"/>
    </source>
</evidence>
<evidence type="ECO:0000256" key="2">
    <source>
        <dbReference type="ARBA" id="ARBA00022475"/>
    </source>
</evidence>
<dbReference type="PANTHER" id="PTHR43790">
    <property type="entry name" value="CARBOHYDRATE TRANSPORT ATP-BINDING PROTEIN MG119-RELATED"/>
    <property type="match status" value="1"/>
</dbReference>
<dbReference type="Proteomes" id="UP001519289">
    <property type="component" value="Unassembled WGS sequence"/>
</dbReference>
<dbReference type="InterPro" id="IPR003439">
    <property type="entry name" value="ABC_transporter-like_ATP-bd"/>
</dbReference>
<gene>
    <name evidence="10" type="ORF">J2Z79_002369</name>
</gene>
<dbReference type="InterPro" id="IPR027417">
    <property type="entry name" value="P-loop_NTPase"/>
</dbReference>
<evidence type="ECO:0000313" key="11">
    <source>
        <dbReference type="Proteomes" id="UP001519289"/>
    </source>
</evidence>
<keyword evidence="6 10" id="KW-0067">ATP-binding</keyword>
<dbReference type="InterPro" id="IPR003593">
    <property type="entry name" value="AAA+_ATPase"/>
</dbReference>
<name>A0ABS4JTV9_9FIRM</name>
<dbReference type="EMBL" id="JAGGLG010000020">
    <property type="protein sequence ID" value="MBP2018953.1"/>
    <property type="molecule type" value="Genomic_DNA"/>
</dbReference>
<evidence type="ECO:0000256" key="7">
    <source>
        <dbReference type="ARBA" id="ARBA00022967"/>
    </source>
</evidence>
<dbReference type="SMART" id="SM00382">
    <property type="entry name" value="AAA"/>
    <property type="match status" value="2"/>
</dbReference>
<keyword evidence="7" id="KW-1278">Translocase</keyword>
<dbReference type="PROSITE" id="PS50893">
    <property type="entry name" value="ABC_TRANSPORTER_2"/>
    <property type="match status" value="2"/>
</dbReference>
<dbReference type="SUPFAM" id="SSF52540">
    <property type="entry name" value="P-loop containing nucleoside triphosphate hydrolases"/>
    <property type="match status" value="2"/>
</dbReference>
<keyword evidence="8" id="KW-0472">Membrane</keyword>
<dbReference type="PROSITE" id="PS00211">
    <property type="entry name" value="ABC_TRANSPORTER_1"/>
    <property type="match status" value="1"/>
</dbReference>
<accession>A0ABS4JTV9</accession>
<keyword evidence="5" id="KW-0547">Nucleotide-binding</keyword>